<feature type="transmembrane region" description="Helical" evidence="2">
    <location>
        <begin position="40"/>
        <end position="60"/>
    </location>
</feature>
<evidence type="ECO:0000313" key="3">
    <source>
        <dbReference type="EMBL" id="BCJ32590.1"/>
    </source>
</evidence>
<feature type="transmembrane region" description="Helical" evidence="2">
    <location>
        <begin position="12"/>
        <end position="34"/>
    </location>
</feature>
<accession>A0A7R7DJ22</accession>
<sequence>MRPAFRTTLFFVRAFVVVLELLPPVVLIVVLALLADQRLIRTPAFAGAVGLLVMAAVQLARRWNDTDGWGRTGQGIAARSREPTGPRSGTRPR</sequence>
<evidence type="ECO:0000313" key="4">
    <source>
        <dbReference type="Proteomes" id="UP000611640"/>
    </source>
</evidence>
<keyword evidence="2" id="KW-0812">Transmembrane</keyword>
<gene>
    <name evidence="3" type="ORF">Athai_00930</name>
</gene>
<feature type="region of interest" description="Disordered" evidence="1">
    <location>
        <begin position="65"/>
        <end position="93"/>
    </location>
</feature>
<evidence type="ECO:0000256" key="2">
    <source>
        <dbReference type="SAM" id="Phobius"/>
    </source>
</evidence>
<keyword evidence="2" id="KW-1133">Transmembrane helix</keyword>
<keyword evidence="4" id="KW-1185">Reference proteome</keyword>
<dbReference type="EMBL" id="AP023355">
    <property type="protein sequence ID" value="BCJ32590.1"/>
    <property type="molecule type" value="Genomic_DNA"/>
</dbReference>
<dbReference type="KEGG" id="atl:Athai_00930"/>
<keyword evidence="2" id="KW-0472">Membrane</keyword>
<reference evidence="3 4" key="1">
    <citation type="submission" date="2020-08" db="EMBL/GenBank/DDBJ databases">
        <title>Whole genome shotgun sequence of Actinocatenispora thailandica NBRC 105041.</title>
        <authorList>
            <person name="Komaki H."/>
            <person name="Tamura T."/>
        </authorList>
    </citation>
    <scope>NUCLEOTIDE SEQUENCE [LARGE SCALE GENOMIC DNA]</scope>
    <source>
        <strain evidence="3 4">NBRC 105041</strain>
    </source>
</reference>
<dbReference type="Proteomes" id="UP000611640">
    <property type="component" value="Chromosome"/>
</dbReference>
<proteinExistence type="predicted"/>
<name>A0A7R7DJ22_9ACTN</name>
<protein>
    <submittedName>
        <fullName evidence="3">Uncharacterized protein</fullName>
    </submittedName>
</protein>
<organism evidence="3 4">
    <name type="scientific">Actinocatenispora thailandica</name>
    <dbReference type="NCBI Taxonomy" id="227318"/>
    <lineage>
        <taxon>Bacteria</taxon>
        <taxon>Bacillati</taxon>
        <taxon>Actinomycetota</taxon>
        <taxon>Actinomycetes</taxon>
        <taxon>Micromonosporales</taxon>
        <taxon>Micromonosporaceae</taxon>
        <taxon>Actinocatenispora</taxon>
    </lineage>
</organism>
<dbReference type="AlphaFoldDB" id="A0A7R7DJ22"/>
<evidence type="ECO:0000256" key="1">
    <source>
        <dbReference type="SAM" id="MobiDB-lite"/>
    </source>
</evidence>
<dbReference type="RefSeq" id="WP_203959619.1">
    <property type="nucleotide sequence ID" value="NZ_AP023355.1"/>
</dbReference>